<dbReference type="InterPro" id="IPR029063">
    <property type="entry name" value="SAM-dependent_MTases_sf"/>
</dbReference>
<dbReference type="InterPro" id="IPR007848">
    <property type="entry name" value="Small_mtfrase_dom"/>
</dbReference>
<dbReference type="Gene3D" id="3.40.50.150">
    <property type="entry name" value="Vaccinia Virus protein VP39"/>
    <property type="match status" value="1"/>
</dbReference>
<dbReference type="InterPro" id="IPR046977">
    <property type="entry name" value="RsmC/RlmG"/>
</dbReference>
<evidence type="ECO:0000256" key="1">
    <source>
        <dbReference type="ARBA" id="ARBA00022603"/>
    </source>
</evidence>
<dbReference type="Pfam" id="PF05175">
    <property type="entry name" value="MTS"/>
    <property type="match status" value="1"/>
</dbReference>
<dbReference type="AlphaFoldDB" id="A0A401IVF4"/>
<dbReference type="PANTHER" id="PTHR47816:SF4">
    <property type="entry name" value="RIBOSOMAL RNA SMALL SUBUNIT METHYLTRANSFERASE C"/>
    <property type="match status" value="1"/>
</dbReference>
<feature type="domain" description="Methyltransferase small" evidence="3">
    <location>
        <begin position="29"/>
        <end position="197"/>
    </location>
</feature>
<dbReference type="PANTHER" id="PTHR47816">
    <property type="entry name" value="RIBOSOMAL RNA SMALL SUBUNIT METHYLTRANSFERASE C"/>
    <property type="match status" value="1"/>
</dbReference>
<sequence>MTDHYYTTEPNAKHEEKTWHFTLYGHDFVFNTDSGVFSKNTVDFGSRTLLDALAGLDIQPNKVLDVGCGYGPLGLATAFHFPASRVDMVDVNERALNLAQKNAADNGINNVQIFSSDGYANVTEQDYTLILTNPPIRAGKKVVHAILSGAKEHLAAQGILLAVIQKKQGAPSAQKKMQEVFGNCQVILKNKGYFILQSVKE</sequence>
<comment type="caution">
    <text evidence="4">The sequence shown here is derived from an EMBL/GenBank/DDBJ whole genome shotgun (WGS) entry which is preliminary data.</text>
</comment>
<dbReference type="Proteomes" id="UP000286848">
    <property type="component" value="Unassembled WGS sequence"/>
</dbReference>
<proteinExistence type="predicted"/>
<gene>
    <name evidence="4" type="primary">rsmC</name>
    <name evidence="4" type="ORF">LFYK43_19680</name>
</gene>
<reference evidence="4 5" key="1">
    <citation type="journal article" date="2019" name="Int. J. Syst. Evol. Microbiol.">
        <title>Lactobacillus salitolerans sp. nov., a novel lactic acid bacterium isolated from spent mushroom substrates.</title>
        <authorList>
            <person name="Tohno M."/>
            <person name="Tanizawa Y."/>
            <person name="Kojima Y."/>
            <person name="Sakamoto M."/>
            <person name="Nakamura Y."/>
            <person name="Ohkuma M."/>
            <person name="Kobayashi H."/>
        </authorList>
    </citation>
    <scope>NUCLEOTIDE SEQUENCE [LARGE SCALE GENOMIC DNA]</scope>
    <source>
        <strain evidence="4 5">YK43</strain>
    </source>
</reference>
<dbReference type="CDD" id="cd02440">
    <property type="entry name" value="AdoMet_MTases"/>
    <property type="match status" value="1"/>
</dbReference>
<dbReference type="OrthoDB" id="9764961at2"/>
<evidence type="ECO:0000259" key="3">
    <source>
        <dbReference type="Pfam" id="PF05175"/>
    </source>
</evidence>
<dbReference type="GO" id="GO:0032259">
    <property type="term" value="P:methylation"/>
    <property type="evidence" value="ECO:0007669"/>
    <property type="project" value="UniProtKB-KW"/>
</dbReference>
<dbReference type="EMBL" id="BFFP01000038">
    <property type="protein sequence ID" value="GBG95509.1"/>
    <property type="molecule type" value="Genomic_DNA"/>
</dbReference>
<keyword evidence="2 4" id="KW-0808">Transferase</keyword>
<keyword evidence="5" id="KW-1185">Reference proteome</keyword>
<protein>
    <submittedName>
        <fullName evidence="4">16S rRNA methyltransferase</fullName>
    </submittedName>
</protein>
<dbReference type="RefSeq" id="WP_124977870.1">
    <property type="nucleotide sequence ID" value="NZ_BFFP01000038.1"/>
</dbReference>
<accession>A0A401IVF4</accession>
<keyword evidence="1 4" id="KW-0489">Methyltransferase</keyword>
<dbReference type="SUPFAM" id="SSF53335">
    <property type="entry name" value="S-adenosyl-L-methionine-dependent methyltransferases"/>
    <property type="match status" value="1"/>
</dbReference>
<name>A0A401IVF4_9LACO</name>
<evidence type="ECO:0000313" key="5">
    <source>
        <dbReference type="Proteomes" id="UP000286848"/>
    </source>
</evidence>
<organism evidence="4 5">
    <name type="scientific">Ligilactobacillus salitolerans</name>
    <dbReference type="NCBI Taxonomy" id="1808352"/>
    <lineage>
        <taxon>Bacteria</taxon>
        <taxon>Bacillati</taxon>
        <taxon>Bacillota</taxon>
        <taxon>Bacilli</taxon>
        <taxon>Lactobacillales</taxon>
        <taxon>Lactobacillaceae</taxon>
        <taxon>Ligilactobacillus</taxon>
    </lineage>
</organism>
<dbReference type="GO" id="GO:0008757">
    <property type="term" value="F:S-adenosylmethionine-dependent methyltransferase activity"/>
    <property type="evidence" value="ECO:0007669"/>
    <property type="project" value="InterPro"/>
</dbReference>
<evidence type="ECO:0000256" key="2">
    <source>
        <dbReference type="ARBA" id="ARBA00022679"/>
    </source>
</evidence>
<evidence type="ECO:0000313" key="4">
    <source>
        <dbReference type="EMBL" id="GBG95509.1"/>
    </source>
</evidence>